<feature type="transmembrane region" description="Helical" evidence="1">
    <location>
        <begin position="46"/>
        <end position="63"/>
    </location>
</feature>
<dbReference type="InterPro" id="IPR026369">
    <property type="entry name" value="CxxC_20_CxxC"/>
</dbReference>
<dbReference type="NCBIfam" id="TIGR04104">
    <property type="entry name" value="cxxc_20_cxxc"/>
    <property type="match status" value="1"/>
</dbReference>
<dbReference type="AlphaFoldDB" id="A0A1I1SBP8"/>
<gene>
    <name evidence="2" type="ORF">SAMN05216238_101225</name>
</gene>
<keyword evidence="3" id="KW-1185">Reference proteome</keyword>
<dbReference type="STRING" id="640948.SAMN05216238_101225"/>
<organism evidence="2 3">
    <name type="scientific">Lentibacillus persicus</name>
    <dbReference type="NCBI Taxonomy" id="640948"/>
    <lineage>
        <taxon>Bacteria</taxon>
        <taxon>Bacillati</taxon>
        <taxon>Bacillota</taxon>
        <taxon>Bacilli</taxon>
        <taxon>Bacillales</taxon>
        <taxon>Bacillaceae</taxon>
        <taxon>Lentibacillus</taxon>
    </lineage>
</organism>
<feature type="transmembrane region" description="Helical" evidence="1">
    <location>
        <begin position="69"/>
        <end position="89"/>
    </location>
</feature>
<sequence length="103" mass="11873">MPSCEKCGHTWSWKQTLKKSFTLDPAMKCPNCGEKQYQTRKSRKKSSFLTFIIISPLLLNFLFDIPGVILLSLFPVLFLAVMAIHPFLIKLSSKEEYINFLSK</sequence>
<dbReference type="OrthoDB" id="2418141at2"/>
<reference evidence="3" key="1">
    <citation type="submission" date="2016-10" db="EMBL/GenBank/DDBJ databases">
        <authorList>
            <person name="Varghese N."/>
            <person name="Submissions S."/>
        </authorList>
    </citation>
    <scope>NUCLEOTIDE SEQUENCE [LARGE SCALE GENOMIC DNA]</scope>
    <source>
        <strain evidence="3">DSM 22530</strain>
    </source>
</reference>
<evidence type="ECO:0000313" key="3">
    <source>
        <dbReference type="Proteomes" id="UP000199474"/>
    </source>
</evidence>
<keyword evidence="1" id="KW-0812">Transmembrane</keyword>
<name>A0A1I1SBP8_9BACI</name>
<accession>A0A1I1SBP8</accession>
<dbReference type="RefSeq" id="WP_090080152.1">
    <property type="nucleotide sequence ID" value="NZ_FOMR01000001.1"/>
</dbReference>
<dbReference type="Proteomes" id="UP000199474">
    <property type="component" value="Unassembled WGS sequence"/>
</dbReference>
<evidence type="ECO:0000313" key="2">
    <source>
        <dbReference type="EMBL" id="SFD41263.1"/>
    </source>
</evidence>
<protein>
    <submittedName>
        <fullName evidence="2">Cxxc_20_cxxc protein</fullName>
    </submittedName>
</protein>
<proteinExistence type="predicted"/>
<keyword evidence="1" id="KW-1133">Transmembrane helix</keyword>
<keyword evidence="1" id="KW-0472">Membrane</keyword>
<evidence type="ECO:0000256" key="1">
    <source>
        <dbReference type="SAM" id="Phobius"/>
    </source>
</evidence>
<dbReference type="EMBL" id="FOMR01000001">
    <property type="protein sequence ID" value="SFD41263.1"/>
    <property type="molecule type" value="Genomic_DNA"/>
</dbReference>